<organism evidence="1 2">
    <name type="scientific">Exidia glandulosa HHB12029</name>
    <dbReference type="NCBI Taxonomy" id="1314781"/>
    <lineage>
        <taxon>Eukaryota</taxon>
        <taxon>Fungi</taxon>
        <taxon>Dikarya</taxon>
        <taxon>Basidiomycota</taxon>
        <taxon>Agaricomycotina</taxon>
        <taxon>Agaricomycetes</taxon>
        <taxon>Auriculariales</taxon>
        <taxon>Exidiaceae</taxon>
        <taxon>Exidia</taxon>
    </lineage>
</organism>
<reference evidence="1 2" key="1">
    <citation type="journal article" date="2016" name="Mol. Biol. Evol.">
        <title>Comparative Genomics of Early-Diverging Mushroom-Forming Fungi Provides Insights into the Origins of Lignocellulose Decay Capabilities.</title>
        <authorList>
            <person name="Nagy L.G."/>
            <person name="Riley R."/>
            <person name="Tritt A."/>
            <person name="Adam C."/>
            <person name="Daum C."/>
            <person name="Floudas D."/>
            <person name="Sun H."/>
            <person name="Yadav J.S."/>
            <person name="Pangilinan J."/>
            <person name="Larsson K.H."/>
            <person name="Matsuura K."/>
            <person name="Barry K."/>
            <person name="Labutti K."/>
            <person name="Kuo R."/>
            <person name="Ohm R.A."/>
            <person name="Bhattacharya S.S."/>
            <person name="Shirouzu T."/>
            <person name="Yoshinaga Y."/>
            <person name="Martin F.M."/>
            <person name="Grigoriev I.V."/>
            <person name="Hibbett D.S."/>
        </authorList>
    </citation>
    <scope>NUCLEOTIDE SEQUENCE [LARGE SCALE GENOMIC DNA]</scope>
    <source>
        <strain evidence="1 2">HHB12029</strain>
    </source>
</reference>
<dbReference type="OrthoDB" id="3310620at2759"/>
<dbReference type="EMBL" id="KV426028">
    <property type="protein sequence ID" value="KZV91386.1"/>
    <property type="molecule type" value="Genomic_DNA"/>
</dbReference>
<evidence type="ECO:0000313" key="1">
    <source>
        <dbReference type="EMBL" id="KZV91386.1"/>
    </source>
</evidence>
<dbReference type="AlphaFoldDB" id="A0A165H341"/>
<evidence type="ECO:0000313" key="2">
    <source>
        <dbReference type="Proteomes" id="UP000077266"/>
    </source>
</evidence>
<protein>
    <submittedName>
        <fullName evidence="1">Uncharacterized protein</fullName>
    </submittedName>
</protein>
<keyword evidence="2" id="KW-1185">Reference proteome</keyword>
<sequence length="157" mass="17853">MYAVTEVFPDVADGSLSHVTHLEGCLPSQFTHIKPCDWVPAILAAVPALTCLAFNIAAADFRSKPPYLGGDADTLPDILRLVLERRTVQRVVLHLPRDHISNWPMFKATLSRFNDSRIYVWRDERIIDIWEGDVERVAEEDAWAARDVWTEAGPWDQ</sequence>
<accession>A0A165H341</accession>
<dbReference type="Proteomes" id="UP000077266">
    <property type="component" value="Unassembled WGS sequence"/>
</dbReference>
<name>A0A165H341_EXIGL</name>
<gene>
    <name evidence="1" type="ORF">EXIGLDRAFT_769926</name>
</gene>
<dbReference type="InParanoid" id="A0A165H341"/>
<proteinExistence type="predicted"/>